<accession>A0ABS0XC89</accession>
<comment type="caution">
    <text evidence="3">The sequence shown here is derived from an EMBL/GenBank/DDBJ whole genome shotgun (WGS) entry which is preliminary data.</text>
</comment>
<reference evidence="3 4" key="1">
    <citation type="submission" date="2020-12" db="EMBL/GenBank/DDBJ databases">
        <title>Streptomyces typhae sp. nov., a novel endophytic actinomycete isolated from the root of cattail pollen (Typha angustifolia L.).</title>
        <authorList>
            <person name="Peng C."/>
            <person name="Liu C."/>
        </authorList>
    </citation>
    <scope>NUCLEOTIDE SEQUENCE [LARGE SCALE GENOMIC DNA]</scope>
    <source>
        <strain evidence="3 4">JCM 4753</strain>
    </source>
</reference>
<protein>
    <recommendedName>
        <fullName evidence="5">Integral membrane protein</fullName>
    </recommendedName>
</protein>
<evidence type="ECO:0000313" key="4">
    <source>
        <dbReference type="Proteomes" id="UP000634780"/>
    </source>
</evidence>
<keyword evidence="2" id="KW-0812">Transmembrane</keyword>
<dbReference type="RefSeq" id="WP_190116362.1">
    <property type="nucleotide sequence ID" value="NZ_BMVR01000005.1"/>
</dbReference>
<keyword evidence="2" id="KW-1133">Transmembrane helix</keyword>
<feature type="region of interest" description="Disordered" evidence="1">
    <location>
        <begin position="134"/>
        <end position="186"/>
    </location>
</feature>
<evidence type="ECO:0000256" key="1">
    <source>
        <dbReference type="SAM" id="MobiDB-lite"/>
    </source>
</evidence>
<evidence type="ECO:0000256" key="2">
    <source>
        <dbReference type="SAM" id="Phobius"/>
    </source>
</evidence>
<sequence length="206" mass="21897">MHGHGYGPQHPSAPSGGPTVTLRVMFVVLSVVTCGFLAAAPILRLALVTRRTRDWAAFGAVVTLDVAAVALVANDPGEEITTWRGELGVGLLLGTLVAAVTYYLILEIRHFQRADAQARMRYHQAQAMGYATGPQQAYGYPQQTGPVPHPGPAAPHPGPLPSPPAHTAPPAHTPPPPSRPAPARIHQVRAELDELSDYLRKQEGGN</sequence>
<dbReference type="Proteomes" id="UP000634780">
    <property type="component" value="Unassembled WGS sequence"/>
</dbReference>
<feature type="compositionally biased region" description="Pro residues" evidence="1">
    <location>
        <begin position="147"/>
        <end position="180"/>
    </location>
</feature>
<feature type="transmembrane region" description="Helical" evidence="2">
    <location>
        <begin position="20"/>
        <end position="43"/>
    </location>
</feature>
<feature type="transmembrane region" description="Helical" evidence="2">
    <location>
        <begin position="85"/>
        <end position="105"/>
    </location>
</feature>
<keyword evidence="2" id="KW-0472">Membrane</keyword>
<keyword evidence="4" id="KW-1185">Reference proteome</keyword>
<name>A0ABS0XC89_9ACTN</name>
<evidence type="ECO:0008006" key="5">
    <source>
        <dbReference type="Google" id="ProtNLM"/>
    </source>
</evidence>
<organism evidence="3 4">
    <name type="scientific">Streptomyces flavofungini</name>
    <dbReference type="NCBI Taxonomy" id="68200"/>
    <lineage>
        <taxon>Bacteria</taxon>
        <taxon>Bacillati</taxon>
        <taxon>Actinomycetota</taxon>
        <taxon>Actinomycetes</taxon>
        <taxon>Kitasatosporales</taxon>
        <taxon>Streptomycetaceae</taxon>
        <taxon>Streptomyces</taxon>
    </lineage>
</organism>
<proteinExistence type="predicted"/>
<evidence type="ECO:0000313" key="3">
    <source>
        <dbReference type="EMBL" id="MBJ3810795.1"/>
    </source>
</evidence>
<feature type="transmembrane region" description="Helical" evidence="2">
    <location>
        <begin position="55"/>
        <end position="73"/>
    </location>
</feature>
<dbReference type="EMBL" id="JAEKOZ010000020">
    <property type="protein sequence ID" value="MBJ3810795.1"/>
    <property type="molecule type" value="Genomic_DNA"/>
</dbReference>
<gene>
    <name evidence="3" type="ORF">JGB26_27480</name>
</gene>